<dbReference type="PANTHER" id="PTHR24198:SF165">
    <property type="entry name" value="ANKYRIN REPEAT-CONTAINING PROTEIN-RELATED"/>
    <property type="match status" value="1"/>
</dbReference>
<proteinExistence type="predicted"/>
<evidence type="ECO:0000313" key="4">
    <source>
        <dbReference type="EMBL" id="KAF2757278.1"/>
    </source>
</evidence>
<dbReference type="Gene3D" id="1.25.40.20">
    <property type="entry name" value="Ankyrin repeat-containing domain"/>
    <property type="match status" value="2"/>
</dbReference>
<keyword evidence="1" id="KW-0677">Repeat</keyword>
<keyword evidence="2" id="KW-0040">ANK repeat</keyword>
<dbReference type="GeneID" id="54485115"/>
<dbReference type="RefSeq" id="XP_033599729.1">
    <property type="nucleotide sequence ID" value="XM_033744061.1"/>
</dbReference>
<keyword evidence="5" id="KW-1185">Reference proteome</keyword>
<evidence type="ECO:0000256" key="2">
    <source>
        <dbReference type="ARBA" id="ARBA00023043"/>
    </source>
</evidence>
<gene>
    <name evidence="4" type="ORF">EJ05DRAFT_476556</name>
</gene>
<accession>A0A6A6W2W4</accession>
<dbReference type="InterPro" id="IPR036770">
    <property type="entry name" value="Ankyrin_rpt-contain_sf"/>
</dbReference>
<evidence type="ECO:0000256" key="3">
    <source>
        <dbReference type="SAM" id="MobiDB-lite"/>
    </source>
</evidence>
<feature type="region of interest" description="Disordered" evidence="3">
    <location>
        <begin position="166"/>
        <end position="188"/>
    </location>
</feature>
<dbReference type="SUPFAM" id="SSF48403">
    <property type="entry name" value="Ankyrin repeat"/>
    <property type="match status" value="1"/>
</dbReference>
<organism evidence="4 5">
    <name type="scientific">Pseudovirgaria hyperparasitica</name>
    <dbReference type="NCBI Taxonomy" id="470096"/>
    <lineage>
        <taxon>Eukaryota</taxon>
        <taxon>Fungi</taxon>
        <taxon>Dikarya</taxon>
        <taxon>Ascomycota</taxon>
        <taxon>Pezizomycotina</taxon>
        <taxon>Dothideomycetes</taxon>
        <taxon>Dothideomycetes incertae sedis</taxon>
        <taxon>Acrospermales</taxon>
        <taxon>Acrospermaceae</taxon>
        <taxon>Pseudovirgaria</taxon>
    </lineage>
</organism>
<evidence type="ECO:0000313" key="5">
    <source>
        <dbReference type="Proteomes" id="UP000799437"/>
    </source>
</evidence>
<dbReference type="SMART" id="SM00248">
    <property type="entry name" value="ANK"/>
    <property type="match status" value="4"/>
</dbReference>
<evidence type="ECO:0000256" key="1">
    <source>
        <dbReference type="ARBA" id="ARBA00022737"/>
    </source>
</evidence>
<dbReference type="Proteomes" id="UP000799437">
    <property type="component" value="Unassembled WGS sequence"/>
</dbReference>
<dbReference type="AlphaFoldDB" id="A0A6A6W2W4"/>
<sequence>MTLEISSLELPPSLHEELPELPGHGLNIPTRPSSIAKNPRLSDCNGYSDGFTEYMTFYGGYGGIKTANGTNPVKYDSEKLPRILDDGLIPTESENTIQVPDGLQYVEPAQGLESVHSSGHVYTKATHSVHELSTPTEKLKYTLRPPTRSKTHTPQSLAPLFENAELDGHDDHHHHHHISPIITQPTPLPPTTTGHAVAQTLLHDLSQDLLPKKPSLSASLRSTKSIKSRFPLLPRRSFSCLFRRDSERKKSTYSPATLGIALQQAAHSGNISLVASLVTLGARATPVPQSPTRYRDALSCAAVDGHTAIIDYLVHADCGVDQESIDAAFLEACYAAQVDMAIRLLRNYGASLETRKMTDWEKIIQDMPEEGGKHIVSDRSCYHALAILPNSRERDRLLRFLVSCDDFNKDQVVHHTFVVSRARTTRHGDTRNNQTFVFENQRISVHCYKYTAISLFTSFGFISGVQLLLEYGIKTSYSAAEKKKLASTSGPDSIFTSFPTDATSTPDPISCISDHNHLHCPMVSVELLGLLLCNGADPHIVEHTENDSTYMHTQYTLTTPLLRAIAGRNLSALNILLSVGVKQSTDDHVVIGRNLDVTPLGLAIEIDDVEIVKILLENGWKQDWIVGWGPMKANGSRQVVSSLELARRSRKHYVLNFLRNFNNIDEENDDDEAEINSIAREIVGLSGANSTYSYYGI</sequence>
<reference evidence="4" key="1">
    <citation type="journal article" date="2020" name="Stud. Mycol.">
        <title>101 Dothideomycetes genomes: a test case for predicting lifestyles and emergence of pathogens.</title>
        <authorList>
            <person name="Haridas S."/>
            <person name="Albert R."/>
            <person name="Binder M."/>
            <person name="Bloem J."/>
            <person name="Labutti K."/>
            <person name="Salamov A."/>
            <person name="Andreopoulos B."/>
            <person name="Baker S."/>
            <person name="Barry K."/>
            <person name="Bills G."/>
            <person name="Bluhm B."/>
            <person name="Cannon C."/>
            <person name="Castanera R."/>
            <person name="Culley D."/>
            <person name="Daum C."/>
            <person name="Ezra D."/>
            <person name="Gonzalez J."/>
            <person name="Henrissat B."/>
            <person name="Kuo A."/>
            <person name="Liang C."/>
            <person name="Lipzen A."/>
            <person name="Lutzoni F."/>
            <person name="Magnuson J."/>
            <person name="Mondo S."/>
            <person name="Nolan M."/>
            <person name="Ohm R."/>
            <person name="Pangilinan J."/>
            <person name="Park H.-J."/>
            <person name="Ramirez L."/>
            <person name="Alfaro M."/>
            <person name="Sun H."/>
            <person name="Tritt A."/>
            <person name="Yoshinaga Y."/>
            <person name="Zwiers L.-H."/>
            <person name="Turgeon B."/>
            <person name="Goodwin S."/>
            <person name="Spatafora J."/>
            <person name="Crous P."/>
            <person name="Grigoriev I."/>
        </authorList>
    </citation>
    <scope>NUCLEOTIDE SEQUENCE</scope>
    <source>
        <strain evidence="4">CBS 121739</strain>
    </source>
</reference>
<dbReference type="InterPro" id="IPR002110">
    <property type="entry name" value="Ankyrin_rpt"/>
</dbReference>
<name>A0A6A6W2W4_9PEZI</name>
<dbReference type="EMBL" id="ML996573">
    <property type="protein sequence ID" value="KAF2757278.1"/>
    <property type="molecule type" value="Genomic_DNA"/>
</dbReference>
<protein>
    <submittedName>
        <fullName evidence="4">Uncharacterized protein</fullName>
    </submittedName>
</protein>
<dbReference type="PANTHER" id="PTHR24198">
    <property type="entry name" value="ANKYRIN REPEAT AND PROTEIN KINASE DOMAIN-CONTAINING PROTEIN"/>
    <property type="match status" value="1"/>
</dbReference>